<evidence type="ECO:0000313" key="2">
    <source>
        <dbReference type="EMBL" id="CAH0053603.1"/>
    </source>
</evidence>
<feature type="non-terminal residue" evidence="2">
    <location>
        <position position="1"/>
    </location>
</feature>
<feature type="region of interest" description="Disordered" evidence="1">
    <location>
        <begin position="186"/>
        <end position="261"/>
    </location>
</feature>
<feature type="region of interest" description="Disordered" evidence="1">
    <location>
        <begin position="292"/>
        <end position="313"/>
    </location>
</feature>
<feature type="compositionally biased region" description="Polar residues" evidence="1">
    <location>
        <begin position="132"/>
        <end position="146"/>
    </location>
</feature>
<feature type="compositionally biased region" description="Acidic residues" evidence="1">
    <location>
        <begin position="385"/>
        <end position="397"/>
    </location>
</feature>
<proteinExistence type="predicted"/>
<accession>A0A9P0EN85</accession>
<sequence>MWNSLISTVQSLGVSCPLADRCHDEAVYNSAEDLADHIRHAHYPGAVLPSFRQFSQSLSSLTLSLSGPSPTSVRANHSSPLPPWNRDGALPEHSSPLVQHHPIPTAQSPLVLVQPNLNPTAQSPQPLAHYSQGRTVQVREQAQPRTQYGDPRLTAVQEQAQREMTDIEKDVGMALLALGRLHPGAGESTAAQGGNPVLQAQPLAGTAPGGQAHDGNMHESAPHGEEQTQPEEEEDAPEAASQSSGPTTVPDPPFVPNPGDKCSMCLRSLPLEHIKPPKNAQPSFEAQWRAHENPEGNCGIPNKRGSNKNLPDRSGWIERSKYAVAEARKAYRDPFEELFPNKFYPVHGGPKNSSYWEYDPNNESNRENWNKPWPPPVEKKLGEDAAPDPDDGIEPDPDETRPRKRRRAGDSTYRPAPQSDVDEGDEDAESAAPEDAPARGRTRAQGRRRARASGPRGAAGGRRGRRGSRTTSAAAAEPAPPPEAPRRSARQRARRQ</sequence>
<dbReference type="Proteomes" id="UP000775872">
    <property type="component" value="Unassembled WGS sequence"/>
</dbReference>
<feature type="region of interest" description="Disordered" evidence="1">
    <location>
        <begin position="118"/>
        <end position="149"/>
    </location>
</feature>
<feature type="compositionally biased region" description="Acidic residues" evidence="1">
    <location>
        <begin position="420"/>
        <end position="429"/>
    </location>
</feature>
<dbReference type="OrthoDB" id="4850289at2759"/>
<keyword evidence="3" id="KW-1185">Reference proteome</keyword>
<reference evidence="3" key="1">
    <citation type="submission" date="2019-06" db="EMBL/GenBank/DDBJ databases">
        <authorList>
            <person name="Broberg M."/>
        </authorList>
    </citation>
    <scope>NUCLEOTIDE SEQUENCE [LARGE SCALE GENOMIC DNA]</scope>
</reference>
<feature type="compositionally biased region" description="Acidic residues" evidence="1">
    <location>
        <begin position="228"/>
        <end position="237"/>
    </location>
</feature>
<feature type="region of interest" description="Disordered" evidence="1">
    <location>
        <begin position="341"/>
        <end position="496"/>
    </location>
</feature>
<reference evidence="2 3" key="2">
    <citation type="submission" date="2021-10" db="EMBL/GenBank/DDBJ databases">
        <authorList>
            <person name="Piombo E."/>
        </authorList>
    </citation>
    <scope>NUCLEOTIDE SEQUENCE [LARGE SCALE GENOMIC DNA]</scope>
</reference>
<dbReference type="AlphaFoldDB" id="A0A9P0EN85"/>
<feature type="compositionally biased region" description="Low complexity" evidence="1">
    <location>
        <begin position="62"/>
        <end position="72"/>
    </location>
</feature>
<feature type="compositionally biased region" description="Basic and acidic residues" evidence="1">
    <location>
        <begin position="215"/>
        <end position="226"/>
    </location>
</feature>
<feature type="region of interest" description="Disordered" evidence="1">
    <location>
        <begin position="62"/>
        <end position="102"/>
    </location>
</feature>
<feature type="compositionally biased region" description="Basic residues" evidence="1">
    <location>
        <begin position="440"/>
        <end position="451"/>
    </location>
</feature>
<evidence type="ECO:0000256" key="1">
    <source>
        <dbReference type="SAM" id="MobiDB-lite"/>
    </source>
</evidence>
<comment type="caution">
    <text evidence="2">The sequence shown here is derived from an EMBL/GenBank/DDBJ whole genome shotgun (WGS) entry which is preliminary data.</text>
</comment>
<gene>
    <name evidence="2" type="ORF">CSOL1703_00005477</name>
</gene>
<organism evidence="2 3">
    <name type="scientific">Clonostachys solani</name>
    <dbReference type="NCBI Taxonomy" id="160281"/>
    <lineage>
        <taxon>Eukaryota</taxon>
        <taxon>Fungi</taxon>
        <taxon>Dikarya</taxon>
        <taxon>Ascomycota</taxon>
        <taxon>Pezizomycotina</taxon>
        <taxon>Sordariomycetes</taxon>
        <taxon>Hypocreomycetidae</taxon>
        <taxon>Hypocreales</taxon>
        <taxon>Bionectriaceae</taxon>
        <taxon>Clonostachys</taxon>
    </lineage>
</organism>
<protein>
    <submittedName>
        <fullName evidence="2">Uncharacterized protein</fullName>
    </submittedName>
</protein>
<dbReference type="EMBL" id="CABFOC020000045">
    <property type="protein sequence ID" value="CAH0053603.1"/>
    <property type="molecule type" value="Genomic_DNA"/>
</dbReference>
<evidence type="ECO:0000313" key="3">
    <source>
        <dbReference type="Proteomes" id="UP000775872"/>
    </source>
</evidence>
<feature type="compositionally biased region" description="Basic residues" evidence="1">
    <location>
        <begin position="487"/>
        <end position="496"/>
    </location>
</feature>
<name>A0A9P0EN85_9HYPO</name>